<dbReference type="Pfam" id="PF13185">
    <property type="entry name" value="GAF_2"/>
    <property type="match status" value="1"/>
</dbReference>
<evidence type="ECO:0000259" key="2">
    <source>
        <dbReference type="Pfam" id="PF13185"/>
    </source>
</evidence>
<dbReference type="AlphaFoldDB" id="A0A370TRY8"/>
<evidence type="ECO:0000313" key="4">
    <source>
        <dbReference type="Proteomes" id="UP000254866"/>
    </source>
</evidence>
<sequence length="917" mass="101878">MADPKKKHGGTAFLYRVFGKHRGGKDYEDQEDADQERVDQYPFRPETRIDRLTFPCPYLKPLEYRLAPRYESMELAGGASASELLDQIVVPQVPYRVLPSNTPGSEISNGESAVIQEEVHEEEQVDAALVYSNTLSNEHRGESFDGEREDSDSQPAPATLDGRPEGPPEESGSGPESQGNRETRKSMDVRVARQIMSVSRASALSAEDVMHWKYYLECYAQGKFNLMDPPEPVPHKESFQYLPAILPSNEAERLSSSSEFETVWPHWEEQKATVLIQAALQRFGTPYAALSTFDDAHELFKAEYGYSMSRVDRSISLAAHTLYTADVLVILDASKDWRFRQNPLVKGEPNIKFFAAAPLLNTNGNVVGVFAIFSREPRGRFTPFERRELSEFGHLVMKDLTEQAQWLSDTGVRSTPLLQRDSVINGDIHQRYERPTRPFDAAEMHEDLFPPALKFHKAKTPPMALKNFSKSSPAEVFGSGNQHTPPSSANSDSEEWDSKLQGLARDNNEVSVYSGANPQLFSQDVTTPDSDNWCSSSPRPWSSSDITSLNINPPNTPIASAAKEKEPQRFDFTVADFMSLSDNDCQEEQSCNGKPQDVSSNSHVVITLEAIKAAKSTMDTDGSMSTAEHRARALQRLSERSNNGSTSIEDNVREPLPMQVPQPLKLFKSNIPRPTPGSNSVRPVPSSNNLRPTPSSNNLRPTPSSNSLRPAPSSNNLRPAPSSNIPRPAPNSKNPMAEAAFACASMAQTFGYDLIYAVELTAPRPVMTDEELLKPGGLGLKILVAHGMDHPVKLDALLHIRALRSRGVQFWKNIRTTIDQGDYQEGRLMAIHHTEGGPLRYRTGGIVFGAFRKPKLVETRERQNDAADLPKLEEAVEALKATLVPPRRLNHQPSRYRLHPARDPTGMGKGYSNSARP</sequence>
<dbReference type="GeneID" id="43595501"/>
<feature type="compositionally biased region" description="Polar residues" evidence="1">
    <location>
        <begin position="640"/>
        <end position="649"/>
    </location>
</feature>
<feature type="region of interest" description="Disordered" evidence="1">
    <location>
        <begin position="883"/>
        <end position="917"/>
    </location>
</feature>
<dbReference type="PANTHER" id="PTHR43102">
    <property type="entry name" value="SLR1143 PROTEIN"/>
    <property type="match status" value="1"/>
</dbReference>
<organism evidence="3 4">
    <name type="scientific">Venustampulla echinocandica</name>
    <dbReference type="NCBI Taxonomy" id="2656787"/>
    <lineage>
        <taxon>Eukaryota</taxon>
        <taxon>Fungi</taxon>
        <taxon>Dikarya</taxon>
        <taxon>Ascomycota</taxon>
        <taxon>Pezizomycotina</taxon>
        <taxon>Leotiomycetes</taxon>
        <taxon>Helotiales</taxon>
        <taxon>Pleuroascaceae</taxon>
        <taxon>Venustampulla</taxon>
    </lineage>
</organism>
<feature type="compositionally biased region" description="Low complexity" evidence="1">
    <location>
        <begin position="535"/>
        <end position="544"/>
    </location>
</feature>
<feature type="region of interest" description="Disordered" evidence="1">
    <location>
        <begin position="464"/>
        <end position="499"/>
    </location>
</feature>
<reference evidence="3 4" key="1">
    <citation type="journal article" date="2018" name="IMA Fungus">
        <title>IMA Genome-F 9: Draft genome sequence of Annulohypoxylon stygium, Aspergillus mulundensis, Berkeleyomyces basicola (syn. Thielaviopsis basicola), Ceratocystis smalleyi, two Cercospora beticola strains, Coleophoma cylindrospora, Fusarium fracticaudum, Phialophora cf. hyalina, and Morchella septimelata.</title>
        <authorList>
            <person name="Wingfield B.D."/>
            <person name="Bills G.F."/>
            <person name="Dong Y."/>
            <person name="Huang W."/>
            <person name="Nel W.J."/>
            <person name="Swalarsk-Parry B.S."/>
            <person name="Vaghefi N."/>
            <person name="Wilken P.M."/>
            <person name="An Z."/>
            <person name="de Beer Z.W."/>
            <person name="De Vos L."/>
            <person name="Chen L."/>
            <person name="Duong T.A."/>
            <person name="Gao Y."/>
            <person name="Hammerbacher A."/>
            <person name="Kikkert J.R."/>
            <person name="Li Y."/>
            <person name="Li H."/>
            <person name="Li K."/>
            <person name="Li Q."/>
            <person name="Liu X."/>
            <person name="Ma X."/>
            <person name="Naidoo K."/>
            <person name="Pethybridge S.J."/>
            <person name="Sun J."/>
            <person name="Steenkamp E.T."/>
            <person name="van der Nest M.A."/>
            <person name="van Wyk S."/>
            <person name="Wingfield M.J."/>
            <person name="Xiong C."/>
            <person name="Yue Q."/>
            <person name="Zhang X."/>
        </authorList>
    </citation>
    <scope>NUCLEOTIDE SEQUENCE [LARGE SCALE GENOMIC DNA]</scope>
    <source>
        <strain evidence="3 4">BP 5553</strain>
    </source>
</reference>
<feature type="domain" description="GAF" evidence="2">
    <location>
        <begin position="275"/>
        <end position="396"/>
    </location>
</feature>
<feature type="compositionally biased region" description="Basic residues" evidence="1">
    <location>
        <begin position="888"/>
        <end position="899"/>
    </location>
</feature>
<dbReference type="OrthoDB" id="303614at2759"/>
<comment type="caution">
    <text evidence="3">The sequence shown here is derived from an EMBL/GenBank/DDBJ whole genome shotgun (WGS) entry which is preliminary data.</text>
</comment>
<dbReference type="Gene3D" id="3.30.450.40">
    <property type="match status" value="1"/>
</dbReference>
<feature type="region of interest" description="Disordered" evidence="1">
    <location>
        <begin position="617"/>
        <end position="733"/>
    </location>
</feature>
<feature type="compositionally biased region" description="Polar residues" evidence="1">
    <location>
        <begin position="479"/>
        <end position="491"/>
    </location>
</feature>
<evidence type="ECO:0000256" key="1">
    <source>
        <dbReference type="SAM" id="MobiDB-lite"/>
    </source>
</evidence>
<protein>
    <recommendedName>
        <fullName evidence="2">GAF domain-containing protein</fullName>
    </recommendedName>
</protein>
<feature type="compositionally biased region" description="Polar residues" evidence="1">
    <location>
        <begin position="617"/>
        <end position="626"/>
    </location>
</feature>
<feature type="region of interest" description="Disordered" evidence="1">
    <location>
        <begin position="521"/>
        <end position="551"/>
    </location>
</feature>
<dbReference type="InterPro" id="IPR029016">
    <property type="entry name" value="GAF-like_dom_sf"/>
</dbReference>
<dbReference type="SUPFAM" id="SSF55781">
    <property type="entry name" value="GAF domain-like"/>
    <property type="match status" value="1"/>
</dbReference>
<feature type="compositionally biased region" description="Low complexity" evidence="1">
    <location>
        <begin position="678"/>
        <end position="689"/>
    </location>
</feature>
<proteinExistence type="predicted"/>
<keyword evidence="4" id="KW-1185">Reference proteome</keyword>
<dbReference type="InterPro" id="IPR003018">
    <property type="entry name" value="GAF"/>
</dbReference>
<feature type="compositionally biased region" description="Polar residues" evidence="1">
    <location>
        <begin position="521"/>
        <end position="534"/>
    </location>
</feature>
<dbReference type="RefSeq" id="XP_031870968.1">
    <property type="nucleotide sequence ID" value="XM_032011275.1"/>
</dbReference>
<name>A0A370TRY8_9HELO</name>
<dbReference type="PANTHER" id="PTHR43102:SF2">
    <property type="entry name" value="GAF DOMAIN-CONTAINING PROTEIN"/>
    <property type="match status" value="1"/>
</dbReference>
<accession>A0A370TRY8</accession>
<feature type="compositionally biased region" description="Polar residues" evidence="1">
    <location>
        <begin position="690"/>
        <end position="725"/>
    </location>
</feature>
<dbReference type="STRING" id="2656787.A0A370TRY8"/>
<dbReference type="Proteomes" id="UP000254866">
    <property type="component" value="Unassembled WGS sequence"/>
</dbReference>
<feature type="region of interest" description="Disordered" evidence="1">
    <location>
        <begin position="138"/>
        <end position="187"/>
    </location>
</feature>
<dbReference type="EMBL" id="NPIC01000002">
    <property type="protein sequence ID" value="RDL38312.1"/>
    <property type="molecule type" value="Genomic_DNA"/>
</dbReference>
<evidence type="ECO:0000313" key="3">
    <source>
        <dbReference type="EMBL" id="RDL38312.1"/>
    </source>
</evidence>
<gene>
    <name evidence="3" type="ORF">BP5553_02652</name>
</gene>